<dbReference type="RefSeq" id="WP_088592606.1">
    <property type="nucleotide sequence ID" value="NZ_CP022046.2"/>
</dbReference>
<dbReference type="AlphaFoldDB" id="A0AAI8DJV5"/>
<protein>
    <recommendedName>
        <fullName evidence="3">RNA polymerase sigma-70 region 4 domain-containing protein</fullName>
    </recommendedName>
</protein>
<sequence length="140" mass="17053">MTSILNDLKAYKWYQMSWIHEYKELENEYMRLLESLELITLEFDRWNKGDLFRKNNYVTVLQKKQELLLQKESVDIDIKLLKERMDNIVKVYSINNCLENKILILKHVEHKTLRQISEELGYSESYIRNKHAKIRKALNF</sequence>
<evidence type="ECO:0000313" key="2">
    <source>
        <dbReference type="Proteomes" id="UP000197058"/>
    </source>
</evidence>
<proteinExistence type="predicted"/>
<evidence type="ECO:0000313" key="1">
    <source>
        <dbReference type="EMBL" id="ASE35348.1"/>
    </source>
</evidence>
<evidence type="ECO:0008006" key="3">
    <source>
        <dbReference type="Google" id="ProtNLM"/>
    </source>
</evidence>
<reference evidence="2" key="1">
    <citation type="submission" date="2017-06" db="EMBL/GenBank/DDBJ databases">
        <title>FDA dAtabase for Regulatory Grade micrObial Sequences (FDA-ARGOS): Supporting development and validation of Infectious Disease Dx tests.</title>
        <authorList>
            <person name="Goldberg B."/>
            <person name="Campos J."/>
            <person name="Tallon L."/>
            <person name="Sadzewicz L."/>
            <person name="Sengamalay N."/>
            <person name="Ott S."/>
            <person name="Godinez A."/>
            <person name="Nagaraj S."/>
            <person name="Vavikolanu K."/>
            <person name="Nadendla S."/>
            <person name="George J."/>
            <person name="Geyer C."/>
            <person name="Sichtig H."/>
        </authorList>
    </citation>
    <scope>NUCLEOTIDE SEQUENCE [LARGE SCALE GENOMIC DNA]</scope>
    <source>
        <strain evidence="2">FDAARGOS_285</strain>
    </source>
</reference>
<dbReference type="KEGG" id="sscu:CEP64_12365"/>
<dbReference type="Proteomes" id="UP000197058">
    <property type="component" value="Chromosome"/>
</dbReference>
<name>A0AAI8DJV5_MAMSC</name>
<organism evidence="1 2">
    <name type="scientific">Mammaliicoccus sciuri</name>
    <name type="common">Staphylococcus sciuri</name>
    <dbReference type="NCBI Taxonomy" id="1296"/>
    <lineage>
        <taxon>Bacteria</taxon>
        <taxon>Bacillati</taxon>
        <taxon>Bacillota</taxon>
        <taxon>Bacilli</taxon>
        <taxon>Bacillales</taxon>
        <taxon>Staphylococcaceae</taxon>
        <taxon>Mammaliicoccus</taxon>
    </lineage>
</organism>
<gene>
    <name evidence="1" type="ORF">CEP64_12365</name>
</gene>
<dbReference type="SUPFAM" id="SSF88659">
    <property type="entry name" value="Sigma3 and sigma4 domains of RNA polymerase sigma factors"/>
    <property type="match status" value="1"/>
</dbReference>
<accession>A0AAI8DJV5</accession>
<dbReference type="InterPro" id="IPR013324">
    <property type="entry name" value="RNA_pol_sigma_r3/r4-like"/>
</dbReference>
<dbReference type="EMBL" id="CP022046">
    <property type="protein sequence ID" value="ASE35348.1"/>
    <property type="molecule type" value="Genomic_DNA"/>
</dbReference>